<dbReference type="Proteomes" id="UP000023152">
    <property type="component" value="Unassembled WGS sequence"/>
</dbReference>
<protein>
    <submittedName>
        <fullName evidence="1">Uncharacterized protein</fullName>
    </submittedName>
</protein>
<evidence type="ECO:0000313" key="1">
    <source>
        <dbReference type="EMBL" id="ETO30809.1"/>
    </source>
</evidence>
<sequence length="220" mass="25194">MFEKQNLLNAQQNDKRLSIIQDYIIQIKNKNKKFHKDKINYFHSHALAQHQGTQRMTAIIQESCKIVRWKNIGELQHFSSTAPFVTIAVDRDLDFTNGDYWDSFLPSIVTSCNITSNKMTMISPHELVYDNFEIGDSVLLFVDQRVGNKAKLMQNLGPYAVIQRTSPVNLKIKNDKGFEKIMHVSKLKKLNSNSSKKNIIGITGQNFTFITVGCKKKLNA</sequence>
<dbReference type="AlphaFoldDB" id="X6NYA0"/>
<proteinExistence type="predicted"/>
<evidence type="ECO:0000313" key="2">
    <source>
        <dbReference type="Proteomes" id="UP000023152"/>
    </source>
</evidence>
<reference evidence="1 2" key="1">
    <citation type="journal article" date="2013" name="Curr. Biol.">
        <title>The Genome of the Foraminiferan Reticulomyxa filosa.</title>
        <authorList>
            <person name="Glockner G."/>
            <person name="Hulsmann N."/>
            <person name="Schleicher M."/>
            <person name="Noegel A.A."/>
            <person name="Eichinger L."/>
            <person name="Gallinger C."/>
            <person name="Pawlowski J."/>
            <person name="Sierra R."/>
            <person name="Euteneuer U."/>
            <person name="Pillet L."/>
            <person name="Moustafa A."/>
            <person name="Platzer M."/>
            <person name="Groth M."/>
            <person name="Szafranski K."/>
            <person name="Schliwa M."/>
        </authorList>
    </citation>
    <scope>NUCLEOTIDE SEQUENCE [LARGE SCALE GENOMIC DNA]</scope>
</reference>
<accession>X6NYA0</accession>
<keyword evidence="2" id="KW-1185">Reference proteome</keyword>
<comment type="caution">
    <text evidence="1">The sequence shown here is derived from an EMBL/GenBank/DDBJ whole genome shotgun (WGS) entry which is preliminary data.</text>
</comment>
<gene>
    <name evidence="1" type="ORF">RFI_06306</name>
</gene>
<organism evidence="1 2">
    <name type="scientific">Reticulomyxa filosa</name>
    <dbReference type="NCBI Taxonomy" id="46433"/>
    <lineage>
        <taxon>Eukaryota</taxon>
        <taxon>Sar</taxon>
        <taxon>Rhizaria</taxon>
        <taxon>Retaria</taxon>
        <taxon>Foraminifera</taxon>
        <taxon>Monothalamids</taxon>
        <taxon>Reticulomyxidae</taxon>
        <taxon>Reticulomyxa</taxon>
    </lineage>
</organism>
<name>X6NYA0_RETFI</name>
<dbReference type="EMBL" id="ASPP01005298">
    <property type="protein sequence ID" value="ETO30809.1"/>
    <property type="molecule type" value="Genomic_DNA"/>
</dbReference>